<feature type="region of interest" description="Disordered" evidence="3">
    <location>
        <begin position="1"/>
        <end position="28"/>
    </location>
</feature>
<feature type="domain" description="Peptidase S33 tripeptidyl aminopeptidase-like C-terminal" evidence="5">
    <location>
        <begin position="558"/>
        <end position="645"/>
    </location>
</feature>
<evidence type="ECO:0000313" key="6">
    <source>
        <dbReference type="EMBL" id="KAK8023939.1"/>
    </source>
</evidence>
<feature type="domain" description="AB hydrolase-1" evidence="4">
    <location>
        <begin position="203"/>
        <end position="387"/>
    </location>
</feature>
<feature type="compositionally biased region" description="Basic and acidic residues" evidence="3">
    <location>
        <begin position="11"/>
        <end position="28"/>
    </location>
</feature>
<keyword evidence="2" id="KW-0378">Hydrolase</keyword>
<name>A0ABR1S199_9PEZI</name>
<evidence type="ECO:0000256" key="3">
    <source>
        <dbReference type="SAM" id="MobiDB-lite"/>
    </source>
</evidence>
<accession>A0ABR1S199</accession>
<protein>
    <submittedName>
        <fullName evidence="6">Uncharacterized protein</fullName>
    </submittedName>
</protein>
<dbReference type="Pfam" id="PF00561">
    <property type="entry name" value="Abhydrolase_1"/>
    <property type="match status" value="1"/>
</dbReference>
<dbReference type="Gene3D" id="3.40.50.1820">
    <property type="entry name" value="alpha/beta hydrolase"/>
    <property type="match status" value="1"/>
</dbReference>
<dbReference type="EMBL" id="JAQQWK010000011">
    <property type="protein sequence ID" value="KAK8023939.1"/>
    <property type="molecule type" value="Genomic_DNA"/>
</dbReference>
<evidence type="ECO:0000259" key="5">
    <source>
        <dbReference type="Pfam" id="PF08386"/>
    </source>
</evidence>
<sequence length="696" mass="77460">MEEASALMPEKGQREERQSPSRRQDQQRHRFTVPNYVWQAIIALELLYLLYPTLASLPGLNHLFPSTKQPAHGGHTHGGGGASLSRFGRFPRQNDPFRFIPCTGTSLPPALDDPEPDASWAKLFDPNPDHWNWGNRTASSASAAERNNDPYAGRGIYMCGYLDVPLDYTNKSDSRIARLAVTKFQVSGLSEDTRFSSKKTERTIVINPGGPGGSGTEYAWRAAEDITERLSGGRYDVLGWDPRGVNTSQPAVSCFPHDADRDRWALAMLKHRAAVDSSKMQLDLMDAFNAARFRACWERQGDLGRFVSTAFVARDVEEIRKALSEEELTGFMVSYGTGIGQTYANMFPSSVGRLILDGTEYVRDHRLAGGFGWTALDNVTDAWHDGFLGECLKAGPEHCALAKGADGKTLSLVELDVWVRDVIGDLISYPLPAYTEKSGASLVMYSEVVAAIYHSLYNPHSWKALAQMLYELGHGNTTLAGEFLEAIWEYDPTLPCATTSKKHSSEELTLMVVCSDAYDDQERNLEWWNNQWQTMTKQSWIAGDSRFFVFACHHYTTYWPKPAEVYRGDLNHTLKNPVLLVAETYDPATPLRNGRRLLAEMGENAHLIAHHGYGHSSGRDRSACTDAHLKGYILDGTLPEDQETACYADEKPYLYGVKKEGGEAGSLAAAAIESGFDPVVSWQEHVREMRLVGPRI</sequence>
<evidence type="ECO:0000313" key="7">
    <source>
        <dbReference type="Proteomes" id="UP001444661"/>
    </source>
</evidence>
<dbReference type="InterPro" id="IPR013595">
    <property type="entry name" value="Pept_S33_TAP-like_C"/>
</dbReference>
<dbReference type="PANTHER" id="PTHR43248">
    <property type="entry name" value="2-SUCCINYL-6-HYDROXY-2,4-CYCLOHEXADIENE-1-CARBOXYLATE SYNTHASE"/>
    <property type="match status" value="1"/>
</dbReference>
<gene>
    <name evidence="6" type="ORF">PG993_012005</name>
</gene>
<feature type="region of interest" description="Disordered" evidence="3">
    <location>
        <begin position="68"/>
        <end position="87"/>
    </location>
</feature>
<keyword evidence="7" id="KW-1185">Reference proteome</keyword>
<proteinExistence type="inferred from homology"/>
<dbReference type="InterPro" id="IPR051601">
    <property type="entry name" value="Serine_prot/Carboxylest_S33"/>
</dbReference>
<reference evidence="6 7" key="1">
    <citation type="submission" date="2023-01" db="EMBL/GenBank/DDBJ databases">
        <title>Analysis of 21 Apiospora genomes using comparative genomics revels a genus with tremendous synthesis potential of carbohydrate active enzymes and secondary metabolites.</title>
        <authorList>
            <person name="Sorensen T."/>
        </authorList>
    </citation>
    <scope>NUCLEOTIDE SEQUENCE [LARGE SCALE GENOMIC DNA]</scope>
    <source>
        <strain evidence="6 7">CBS 33761</strain>
    </source>
</reference>
<comment type="caution">
    <text evidence="6">The sequence shown here is derived from an EMBL/GenBank/DDBJ whole genome shotgun (WGS) entry which is preliminary data.</text>
</comment>
<evidence type="ECO:0000256" key="1">
    <source>
        <dbReference type="ARBA" id="ARBA00010088"/>
    </source>
</evidence>
<evidence type="ECO:0000259" key="4">
    <source>
        <dbReference type="Pfam" id="PF00561"/>
    </source>
</evidence>
<comment type="similarity">
    <text evidence="1">Belongs to the peptidase S33 family.</text>
</comment>
<organism evidence="6 7">
    <name type="scientific">Apiospora rasikravindrae</name>
    <dbReference type="NCBI Taxonomy" id="990691"/>
    <lineage>
        <taxon>Eukaryota</taxon>
        <taxon>Fungi</taxon>
        <taxon>Dikarya</taxon>
        <taxon>Ascomycota</taxon>
        <taxon>Pezizomycotina</taxon>
        <taxon>Sordariomycetes</taxon>
        <taxon>Xylariomycetidae</taxon>
        <taxon>Amphisphaeriales</taxon>
        <taxon>Apiosporaceae</taxon>
        <taxon>Apiospora</taxon>
    </lineage>
</organism>
<dbReference type="Proteomes" id="UP001444661">
    <property type="component" value="Unassembled WGS sequence"/>
</dbReference>
<dbReference type="InterPro" id="IPR000073">
    <property type="entry name" value="AB_hydrolase_1"/>
</dbReference>
<dbReference type="InterPro" id="IPR029058">
    <property type="entry name" value="AB_hydrolase_fold"/>
</dbReference>
<evidence type="ECO:0000256" key="2">
    <source>
        <dbReference type="ARBA" id="ARBA00022801"/>
    </source>
</evidence>
<dbReference type="PANTHER" id="PTHR43248:SF25">
    <property type="entry name" value="AB HYDROLASE-1 DOMAIN-CONTAINING PROTEIN-RELATED"/>
    <property type="match status" value="1"/>
</dbReference>
<dbReference type="Pfam" id="PF08386">
    <property type="entry name" value="Abhydrolase_4"/>
    <property type="match status" value="1"/>
</dbReference>
<dbReference type="SUPFAM" id="SSF53474">
    <property type="entry name" value="alpha/beta-Hydrolases"/>
    <property type="match status" value="1"/>
</dbReference>